<sequence>MGTDKWNFGKEAASWDKNPGRVKLADDVARAISDEKILTPDMDVLDFGCGTGLLALRLRPQVRSITGVDSSQGMLDVFNKKIVAGNLTGIKTQCLDFEKGDVLEGTYGLIVCSMTLHHVRKIKPLLDQFYKIVSPQGYLCIADLDPDDGQFHGDNDTVFHCGFDRTELRRSLMDAGFDDITDRTAANMTKPVADGSMRSFSVFLMTGRKRP</sequence>
<dbReference type="CDD" id="cd02440">
    <property type="entry name" value="AdoMet_MTases"/>
    <property type="match status" value="1"/>
</dbReference>
<name>A0A9W6FQV7_9BACT</name>
<keyword evidence="2" id="KW-0489">Methyltransferase</keyword>
<dbReference type="PANTHER" id="PTHR43861">
    <property type="entry name" value="TRANS-ACONITATE 2-METHYLTRANSFERASE-RELATED"/>
    <property type="match status" value="1"/>
</dbReference>
<dbReference type="Proteomes" id="UP001144372">
    <property type="component" value="Unassembled WGS sequence"/>
</dbReference>
<keyword evidence="3" id="KW-1185">Reference proteome</keyword>
<dbReference type="GO" id="GO:0032259">
    <property type="term" value="P:methylation"/>
    <property type="evidence" value="ECO:0007669"/>
    <property type="project" value="UniProtKB-KW"/>
</dbReference>
<dbReference type="RefSeq" id="WP_281791920.1">
    <property type="nucleotide sequence ID" value="NZ_BSDR01000001.1"/>
</dbReference>
<gene>
    <name evidence="2" type="ORF">DAMNIGENAA_03300</name>
</gene>
<evidence type="ECO:0000313" key="3">
    <source>
        <dbReference type="Proteomes" id="UP001144372"/>
    </source>
</evidence>
<dbReference type="Pfam" id="PF13489">
    <property type="entry name" value="Methyltransf_23"/>
    <property type="match status" value="1"/>
</dbReference>
<keyword evidence="1" id="KW-0808">Transferase</keyword>
<dbReference type="EMBL" id="BSDR01000001">
    <property type="protein sequence ID" value="GLI32897.1"/>
    <property type="molecule type" value="Genomic_DNA"/>
</dbReference>
<dbReference type="Gene3D" id="3.40.50.150">
    <property type="entry name" value="Vaccinia Virus protein VP39"/>
    <property type="match status" value="1"/>
</dbReference>
<reference evidence="2" key="1">
    <citation type="submission" date="2022-12" db="EMBL/GenBank/DDBJ databases">
        <title>Reference genome sequencing for broad-spectrum identification of bacterial and archaeal isolates by mass spectrometry.</title>
        <authorList>
            <person name="Sekiguchi Y."/>
            <person name="Tourlousse D.M."/>
        </authorList>
    </citation>
    <scope>NUCLEOTIDE SEQUENCE</scope>
    <source>
        <strain evidence="2">ASRB1</strain>
    </source>
</reference>
<proteinExistence type="predicted"/>
<dbReference type="AlphaFoldDB" id="A0A9W6FQV7"/>
<evidence type="ECO:0000256" key="1">
    <source>
        <dbReference type="ARBA" id="ARBA00022679"/>
    </source>
</evidence>
<dbReference type="InterPro" id="IPR029063">
    <property type="entry name" value="SAM-dependent_MTases_sf"/>
</dbReference>
<comment type="caution">
    <text evidence="2">The sequence shown here is derived from an EMBL/GenBank/DDBJ whole genome shotgun (WGS) entry which is preliminary data.</text>
</comment>
<protein>
    <submittedName>
        <fullName evidence="2">Methyltransferase</fullName>
    </submittedName>
</protein>
<evidence type="ECO:0000313" key="2">
    <source>
        <dbReference type="EMBL" id="GLI32897.1"/>
    </source>
</evidence>
<dbReference type="PANTHER" id="PTHR43861:SF3">
    <property type="entry name" value="PUTATIVE (AFU_ORTHOLOGUE AFUA_2G14390)-RELATED"/>
    <property type="match status" value="1"/>
</dbReference>
<organism evidence="2 3">
    <name type="scientific">Desulforhabdus amnigena</name>
    <dbReference type="NCBI Taxonomy" id="40218"/>
    <lineage>
        <taxon>Bacteria</taxon>
        <taxon>Pseudomonadati</taxon>
        <taxon>Thermodesulfobacteriota</taxon>
        <taxon>Syntrophobacteria</taxon>
        <taxon>Syntrophobacterales</taxon>
        <taxon>Syntrophobacteraceae</taxon>
        <taxon>Desulforhabdus</taxon>
    </lineage>
</organism>
<accession>A0A9W6FQV7</accession>
<dbReference type="SUPFAM" id="SSF53335">
    <property type="entry name" value="S-adenosyl-L-methionine-dependent methyltransferases"/>
    <property type="match status" value="1"/>
</dbReference>
<dbReference type="GO" id="GO:0008168">
    <property type="term" value="F:methyltransferase activity"/>
    <property type="evidence" value="ECO:0007669"/>
    <property type="project" value="UniProtKB-KW"/>
</dbReference>